<dbReference type="InterPro" id="IPR000086">
    <property type="entry name" value="NUDIX_hydrolase_dom"/>
</dbReference>
<reference evidence="5" key="1">
    <citation type="journal article" date="2019" name="Int. J. Syst. Evol. Microbiol.">
        <title>The Global Catalogue of Microorganisms (GCM) 10K type strain sequencing project: providing services to taxonomists for standard genome sequencing and annotation.</title>
        <authorList>
            <consortium name="The Broad Institute Genomics Platform"/>
            <consortium name="The Broad Institute Genome Sequencing Center for Infectious Disease"/>
            <person name="Wu L."/>
            <person name="Ma J."/>
        </authorList>
    </citation>
    <scope>NUCLEOTIDE SEQUENCE [LARGE SCALE GENOMIC DNA]</scope>
    <source>
        <strain evidence="5">CGMCC 4.7382</strain>
    </source>
</reference>
<keyword evidence="2" id="KW-0378">Hydrolase</keyword>
<evidence type="ECO:0000313" key="4">
    <source>
        <dbReference type="EMBL" id="MFC7326358.1"/>
    </source>
</evidence>
<evidence type="ECO:0000256" key="2">
    <source>
        <dbReference type="ARBA" id="ARBA00022801"/>
    </source>
</evidence>
<accession>A0ABW2K8N4</accession>
<dbReference type="Proteomes" id="UP001596540">
    <property type="component" value="Unassembled WGS sequence"/>
</dbReference>
<name>A0ABW2K8N4_9ACTN</name>
<dbReference type="InterPro" id="IPR015797">
    <property type="entry name" value="NUDIX_hydrolase-like_dom_sf"/>
</dbReference>
<dbReference type="PANTHER" id="PTHR43046:SF16">
    <property type="entry name" value="ADP-RIBOSE PYROPHOSPHATASE YJHB-RELATED"/>
    <property type="match status" value="1"/>
</dbReference>
<feature type="domain" description="Nudix hydrolase" evidence="3">
    <location>
        <begin position="10"/>
        <end position="137"/>
    </location>
</feature>
<evidence type="ECO:0000256" key="1">
    <source>
        <dbReference type="ARBA" id="ARBA00001946"/>
    </source>
</evidence>
<dbReference type="PROSITE" id="PS51462">
    <property type="entry name" value="NUDIX"/>
    <property type="match status" value="1"/>
</dbReference>
<evidence type="ECO:0000313" key="5">
    <source>
        <dbReference type="Proteomes" id="UP001596540"/>
    </source>
</evidence>
<sequence length="150" mass="16182">MTEVPTARYKALVDVHVLLLRDDALLLLRRAHTGFADGQWQPPAGHLEAGESVLAAAREAREEVGVRIDPAALRFGHVCHHRSAEGRVGFFFVAREWAGEPYNAEPHKHDAVEWFPLAALPSDLVDYCATGVAGALAGVGFGLHGWPDGG</sequence>
<dbReference type="PANTHER" id="PTHR43046">
    <property type="entry name" value="GDP-MANNOSE MANNOSYL HYDROLASE"/>
    <property type="match status" value="1"/>
</dbReference>
<dbReference type="Pfam" id="PF00293">
    <property type="entry name" value="NUDIX"/>
    <property type="match status" value="1"/>
</dbReference>
<comment type="cofactor">
    <cofactor evidence="1">
        <name>Mg(2+)</name>
        <dbReference type="ChEBI" id="CHEBI:18420"/>
    </cofactor>
</comment>
<comment type="caution">
    <text evidence="4">The sequence shown here is derived from an EMBL/GenBank/DDBJ whole genome shotgun (WGS) entry which is preliminary data.</text>
</comment>
<keyword evidence="5" id="KW-1185">Reference proteome</keyword>
<organism evidence="4 5">
    <name type="scientific">Marinactinospora rubrisoli</name>
    <dbReference type="NCBI Taxonomy" id="2715399"/>
    <lineage>
        <taxon>Bacteria</taxon>
        <taxon>Bacillati</taxon>
        <taxon>Actinomycetota</taxon>
        <taxon>Actinomycetes</taxon>
        <taxon>Streptosporangiales</taxon>
        <taxon>Nocardiopsidaceae</taxon>
        <taxon>Marinactinospora</taxon>
    </lineage>
</organism>
<gene>
    <name evidence="4" type="ORF">ACFQRF_01275</name>
</gene>
<protein>
    <submittedName>
        <fullName evidence="4">NUDIX domain-containing protein</fullName>
    </submittedName>
</protein>
<dbReference type="RefSeq" id="WP_379868125.1">
    <property type="nucleotide sequence ID" value="NZ_JBHTBH010000001.1"/>
</dbReference>
<evidence type="ECO:0000259" key="3">
    <source>
        <dbReference type="PROSITE" id="PS51462"/>
    </source>
</evidence>
<dbReference type="EMBL" id="JBHTBH010000001">
    <property type="protein sequence ID" value="MFC7326358.1"/>
    <property type="molecule type" value="Genomic_DNA"/>
</dbReference>
<dbReference type="Gene3D" id="3.90.79.10">
    <property type="entry name" value="Nucleoside Triphosphate Pyrophosphohydrolase"/>
    <property type="match status" value="1"/>
</dbReference>
<proteinExistence type="predicted"/>
<dbReference type="SUPFAM" id="SSF55811">
    <property type="entry name" value="Nudix"/>
    <property type="match status" value="1"/>
</dbReference>